<dbReference type="InterPro" id="IPR009042">
    <property type="entry name" value="RNA_pol_sigma70_r1_2"/>
</dbReference>
<evidence type="ECO:0000259" key="8">
    <source>
        <dbReference type="Pfam" id="PF04545"/>
    </source>
</evidence>
<dbReference type="eggNOG" id="COG0568">
    <property type="taxonomic scope" value="Bacteria"/>
</dbReference>
<dbReference type="Pfam" id="PF04545">
    <property type="entry name" value="Sigma70_r4"/>
    <property type="match status" value="1"/>
</dbReference>
<dbReference type="RefSeq" id="WP_007575669.1">
    <property type="nucleotide sequence ID" value="NZ_BPTS01000002.1"/>
</dbReference>
<keyword evidence="4" id="KW-0804">Transcription</keyword>
<evidence type="ECO:0000256" key="1">
    <source>
        <dbReference type="ARBA" id="ARBA00023015"/>
    </source>
</evidence>
<dbReference type="Gene3D" id="1.10.601.10">
    <property type="entry name" value="RNA Polymerase Primary Sigma Factor"/>
    <property type="match status" value="1"/>
</dbReference>
<keyword evidence="3" id="KW-0238">DNA-binding</keyword>
<keyword evidence="2" id="KW-0731">Sigma factor</keyword>
<sequence length="292" mass="32859">MRQLKITKAITTRNNESLDRYLAEIAREPLLSPEEEAALAIQIRAGGKKGEEARDRLVRANLRFVVSVAKQYQHQGISLTDLINEGNMGLVKAAEKFDETRGFKFISYAVWWIRQCIMEALAVKSRLVRVPLNQMGIALKLNRASEAFMQKHGRLPSTHELAAITGIDEEAVEAAKDVNSKSTSIDAPFGDDSSDSSIGDMLISDDNDFRSDNIVDSESLNQFIEDLLKDVLNEREQQIVKESFGIGCAEKSLEEIAHEMGMTRERIRQVREKSIRKIKHSPASKLLRQYLG</sequence>
<name>F8NAG2_9BACT</name>
<evidence type="ECO:0000313" key="9">
    <source>
        <dbReference type="EMBL" id="EGN57842.1"/>
    </source>
</evidence>
<dbReference type="GO" id="GO:0016987">
    <property type="term" value="F:sigma factor activity"/>
    <property type="evidence" value="ECO:0007669"/>
    <property type="project" value="UniProtKB-KW"/>
</dbReference>
<protein>
    <submittedName>
        <fullName evidence="9">RNA polymerase, sigma 70 subunit, RpoD subfamily</fullName>
    </submittedName>
</protein>
<dbReference type="NCBIfam" id="TIGR02937">
    <property type="entry name" value="sigma70-ECF"/>
    <property type="match status" value="1"/>
</dbReference>
<dbReference type="InterPro" id="IPR050239">
    <property type="entry name" value="Sigma-70_RNA_pol_init_factors"/>
</dbReference>
<dbReference type="InterPro" id="IPR007630">
    <property type="entry name" value="RNA_pol_sigma70_r4"/>
</dbReference>
<feature type="domain" description="RNA polymerase sigma-70 region 4" evidence="8">
    <location>
        <begin position="230"/>
        <end position="280"/>
    </location>
</feature>
<gene>
    <name evidence="9" type="ORF">Premu_2473</name>
</gene>
<dbReference type="PANTHER" id="PTHR30603">
    <property type="entry name" value="RNA POLYMERASE SIGMA FACTOR RPO"/>
    <property type="match status" value="1"/>
</dbReference>
<dbReference type="EMBL" id="GL945017">
    <property type="protein sequence ID" value="EGN57842.1"/>
    <property type="molecule type" value="Genomic_DNA"/>
</dbReference>
<dbReference type="InterPro" id="IPR013325">
    <property type="entry name" value="RNA_pol_sigma_r2"/>
</dbReference>
<dbReference type="STRING" id="688246.Premu_2473"/>
<dbReference type="SUPFAM" id="SSF88659">
    <property type="entry name" value="Sigma3 and sigma4 domains of RNA polymerase sigma factors"/>
    <property type="match status" value="2"/>
</dbReference>
<dbReference type="Pfam" id="PF04539">
    <property type="entry name" value="Sigma70_r3"/>
    <property type="match status" value="1"/>
</dbReference>
<dbReference type="InterPro" id="IPR007624">
    <property type="entry name" value="RNA_pol_sigma70_r3"/>
</dbReference>
<dbReference type="Pfam" id="PF04542">
    <property type="entry name" value="Sigma70_r2"/>
    <property type="match status" value="1"/>
</dbReference>
<dbReference type="InterPro" id="IPR013324">
    <property type="entry name" value="RNA_pol_sigma_r3/r4-like"/>
</dbReference>
<keyword evidence="10" id="KW-1185">Reference proteome</keyword>
<dbReference type="SUPFAM" id="SSF88946">
    <property type="entry name" value="Sigma2 domain of RNA polymerase sigma factors"/>
    <property type="match status" value="1"/>
</dbReference>
<accession>F8NAG2</accession>
<keyword evidence="1" id="KW-0805">Transcription regulation</keyword>
<evidence type="ECO:0000256" key="3">
    <source>
        <dbReference type="ARBA" id="ARBA00023125"/>
    </source>
</evidence>
<evidence type="ECO:0000256" key="2">
    <source>
        <dbReference type="ARBA" id="ARBA00023082"/>
    </source>
</evidence>
<dbReference type="Gene3D" id="1.10.10.10">
    <property type="entry name" value="Winged helix-like DNA-binding domain superfamily/Winged helix DNA-binding domain"/>
    <property type="match status" value="2"/>
</dbReference>
<proteinExistence type="predicted"/>
<dbReference type="InterPro" id="IPR007627">
    <property type="entry name" value="RNA_pol_sigma70_r2"/>
</dbReference>
<evidence type="ECO:0000259" key="6">
    <source>
        <dbReference type="Pfam" id="PF04539"/>
    </source>
</evidence>
<feature type="domain" description="RNA polymerase sigma-70 region 3" evidence="6">
    <location>
        <begin position="140"/>
        <end position="206"/>
    </location>
</feature>
<dbReference type="HOGENOM" id="CLU_014793_3_5_10"/>
<feature type="domain" description="RNA polymerase sigma-70 region 2" evidence="7">
    <location>
        <begin position="57"/>
        <end position="125"/>
    </location>
</feature>
<dbReference type="Pfam" id="PF00140">
    <property type="entry name" value="Sigma70_r1_2"/>
    <property type="match status" value="1"/>
</dbReference>
<evidence type="ECO:0000313" key="10">
    <source>
        <dbReference type="Proteomes" id="UP000002772"/>
    </source>
</evidence>
<dbReference type="GO" id="GO:0006352">
    <property type="term" value="P:DNA-templated transcription initiation"/>
    <property type="evidence" value="ECO:0007669"/>
    <property type="project" value="InterPro"/>
</dbReference>
<feature type="domain" description="RNA polymerase sigma-70 region 1.2" evidence="5">
    <location>
        <begin position="17"/>
        <end position="48"/>
    </location>
</feature>
<evidence type="ECO:0000259" key="7">
    <source>
        <dbReference type="Pfam" id="PF04542"/>
    </source>
</evidence>
<dbReference type="OrthoDB" id="9809557at2"/>
<evidence type="ECO:0000256" key="4">
    <source>
        <dbReference type="ARBA" id="ARBA00023163"/>
    </source>
</evidence>
<dbReference type="InterPro" id="IPR014284">
    <property type="entry name" value="RNA_pol_sigma-70_dom"/>
</dbReference>
<dbReference type="InterPro" id="IPR000943">
    <property type="entry name" value="RNA_pol_sigma70"/>
</dbReference>
<dbReference type="Proteomes" id="UP000002772">
    <property type="component" value="Unassembled WGS sequence"/>
</dbReference>
<dbReference type="AlphaFoldDB" id="F8NAG2"/>
<organism evidence="9 10">
    <name type="scientific">Hallella multisaccharivorax DSM 17128</name>
    <dbReference type="NCBI Taxonomy" id="688246"/>
    <lineage>
        <taxon>Bacteria</taxon>
        <taxon>Pseudomonadati</taxon>
        <taxon>Bacteroidota</taxon>
        <taxon>Bacteroidia</taxon>
        <taxon>Bacteroidales</taxon>
        <taxon>Prevotellaceae</taxon>
        <taxon>Hallella</taxon>
    </lineage>
</organism>
<evidence type="ECO:0000259" key="5">
    <source>
        <dbReference type="Pfam" id="PF00140"/>
    </source>
</evidence>
<dbReference type="PRINTS" id="PR00046">
    <property type="entry name" value="SIGMA70FCT"/>
</dbReference>
<dbReference type="InterPro" id="IPR036388">
    <property type="entry name" value="WH-like_DNA-bd_sf"/>
</dbReference>
<dbReference type="GO" id="GO:0003677">
    <property type="term" value="F:DNA binding"/>
    <property type="evidence" value="ECO:0007669"/>
    <property type="project" value="UniProtKB-KW"/>
</dbReference>
<reference evidence="10" key="1">
    <citation type="journal article" date="2011" name="Stand. Genomic Sci.">
        <title>Non-contiguous finished genome sequence of the opportunistic oral pathogen Prevotella multisaccharivorax type strain (PPPA20).</title>
        <authorList>
            <person name="Pati A."/>
            <person name="Gronow S."/>
            <person name="Lu M."/>
            <person name="Lapidus A."/>
            <person name="Nolan M."/>
            <person name="Lucas S."/>
            <person name="Hammon N."/>
            <person name="Deshpande S."/>
            <person name="Cheng J.F."/>
            <person name="Tapia R."/>
            <person name="Han C."/>
            <person name="Goodwin L."/>
            <person name="Pitluck S."/>
            <person name="Liolios K."/>
            <person name="Pagani I."/>
            <person name="Mavromatis K."/>
            <person name="Mikhailova N."/>
            <person name="Huntemann M."/>
            <person name="Chen A."/>
            <person name="Palaniappan K."/>
            <person name="Land M."/>
            <person name="Hauser L."/>
            <person name="Detter J.C."/>
            <person name="Brambilla E.M."/>
            <person name="Rohde M."/>
            <person name="Goker M."/>
            <person name="Woyke T."/>
            <person name="Bristow J."/>
            <person name="Eisen J.A."/>
            <person name="Markowitz V."/>
            <person name="Hugenholtz P."/>
            <person name="Kyrpides N.C."/>
            <person name="Klenk H.P."/>
            <person name="Ivanova N."/>
        </authorList>
    </citation>
    <scope>NUCLEOTIDE SEQUENCE [LARGE SCALE GENOMIC DNA]</scope>
    <source>
        <strain evidence="10">DSM 17128</strain>
    </source>
</reference>
<dbReference type="PIRSF" id="PIRSF000770">
    <property type="entry name" value="RNA_pol_sigma-SigE/K"/>
    <property type="match status" value="1"/>
</dbReference>
<dbReference type="PANTHER" id="PTHR30603:SF47">
    <property type="entry name" value="RNA POLYMERASE SIGMA FACTOR SIGD, CHLOROPLASTIC"/>
    <property type="match status" value="1"/>
</dbReference>